<dbReference type="OrthoDB" id="8062037at2759"/>
<evidence type="ECO:0000313" key="8">
    <source>
        <dbReference type="Proteomes" id="UP000092993"/>
    </source>
</evidence>
<dbReference type="InterPro" id="IPR013083">
    <property type="entry name" value="Znf_RING/FYVE/PHD"/>
</dbReference>
<feature type="compositionally biased region" description="Low complexity" evidence="5">
    <location>
        <begin position="283"/>
        <end position="297"/>
    </location>
</feature>
<feature type="compositionally biased region" description="Basic residues" evidence="5">
    <location>
        <begin position="88"/>
        <end position="104"/>
    </location>
</feature>
<feature type="compositionally biased region" description="Polar residues" evidence="5">
    <location>
        <begin position="143"/>
        <end position="155"/>
    </location>
</feature>
<feature type="region of interest" description="Disordered" evidence="5">
    <location>
        <begin position="418"/>
        <end position="480"/>
    </location>
</feature>
<feature type="region of interest" description="Disordered" evidence="5">
    <location>
        <begin position="537"/>
        <end position="579"/>
    </location>
</feature>
<dbReference type="SUPFAM" id="SSF49777">
    <property type="entry name" value="PEBP-like"/>
    <property type="match status" value="1"/>
</dbReference>
<dbReference type="CDD" id="cd16461">
    <property type="entry name" value="RING-H2_EL5-like"/>
    <property type="match status" value="1"/>
</dbReference>
<evidence type="ECO:0000259" key="6">
    <source>
        <dbReference type="PROSITE" id="PS50089"/>
    </source>
</evidence>
<dbReference type="STRING" id="5627.A0A1C7M3X3"/>
<dbReference type="GO" id="GO:0016567">
    <property type="term" value="P:protein ubiquitination"/>
    <property type="evidence" value="ECO:0007669"/>
    <property type="project" value="TreeGrafter"/>
</dbReference>
<keyword evidence="3" id="KW-0862">Zinc</keyword>
<dbReference type="AlphaFoldDB" id="A0A1C7M3X3"/>
<organism evidence="7 8">
    <name type="scientific">Grifola frondosa</name>
    <name type="common">Maitake</name>
    <name type="synonym">Polyporus frondosus</name>
    <dbReference type="NCBI Taxonomy" id="5627"/>
    <lineage>
        <taxon>Eukaryota</taxon>
        <taxon>Fungi</taxon>
        <taxon>Dikarya</taxon>
        <taxon>Basidiomycota</taxon>
        <taxon>Agaricomycotina</taxon>
        <taxon>Agaricomycetes</taxon>
        <taxon>Polyporales</taxon>
        <taxon>Grifolaceae</taxon>
        <taxon>Grifola</taxon>
    </lineage>
</organism>
<dbReference type="Gene3D" id="3.90.280.10">
    <property type="entry name" value="PEBP-like"/>
    <property type="match status" value="1"/>
</dbReference>
<evidence type="ECO:0000256" key="2">
    <source>
        <dbReference type="ARBA" id="ARBA00022771"/>
    </source>
</evidence>
<dbReference type="InterPro" id="IPR001841">
    <property type="entry name" value="Znf_RING"/>
</dbReference>
<feature type="region of interest" description="Disordered" evidence="5">
    <location>
        <begin position="798"/>
        <end position="840"/>
    </location>
</feature>
<name>A0A1C7M3X3_GRIFR</name>
<feature type="compositionally biased region" description="Polar residues" evidence="5">
    <location>
        <begin position="112"/>
        <end position="122"/>
    </location>
</feature>
<feature type="region of interest" description="Disordered" evidence="5">
    <location>
        <begin position="720"/>
        <end position="766"/>
    </location>
</feature>
<evidence type="ECO:0000256" key="3">
    <source>
        <dbReference type="ARBA" id="ARBA00022833"/>
    </source>
</evidence>
<evidence type="ECO:0000313" key="7">
    <source>
        <dbReference type="EMBL" id="OBZ71106.1"/>
    </source>
</evidence>
<feature type="compositionally biased region" description="Low complexity" evidence="5">
    <location>
        <begin position="55"/>
        <end position="82"/>
    </location>
</feature>
<comment type="caution">
    <text evidence="7">The sequence shown here is derived from an EMBL/GenBank/DDBJ whole genome shotgun (WGS) entry which is preliminary data.</text>
</comment>
<feature type="compositionally biased region" description="Polar residues" evidence="5">
    <location>
        <begin position="214"/>
        <end position="223"/>
    </location>
</feature>
<feature type="compositionally biased region" description="Polar residues" evidence="5">
    <location>
        <begin position="601"/>
        <end position="618"/>
    </location>
</feature>
<feature type="compositionally biased region" description="Polar residues" evidence="5">
    <location>
        <begin position="303"/>
        <end position="321"/>
    </location>
</feature>
<dbReference type="SMART" id="SM00184">
    <property type="entry name" value="RING"/>
    <property type="match status" value="1"/>
</dbReference>
<keyword evidence="8" id="KW-1185">Reference proteome</keyword>
<dbReference type="PROSITE" id="PS50089">
    <property type="entry name" value="ZF_RING_2"/>
    <property type="match status" value="1"/>
</dbReference>
<evidence type="ECO:0000256" key="5">
    <source>
        <dbReference type="SAM" id="MobiDB-lite"/>
    </source>
</evidence>
<dbReference type="EMBL" id="LUGG01000011">
    <property type="protein sequence ID" value="OBZ71106.1"/>
    <property type="molecule type" value="Genomic_DNA"/>
</dbReference>
<evidence type="ECO:0000256" key="4">
    <source>
        <dbReference type="PROSITE-ProRule" id="PRU00175"/>
    </source>
</evidence>
<dbReference type="OMA" id="VEMGQVH"/>
<dbReference type="GO" id="GO:0008270">
    <property type="term" value="F:zinc ion binding"/>
    <property type="evidence" value="ECO:0007669"/>
    <property type="project" value="UniProtKB-KW"/>
</dbReference>
<proteinExistence type="predicted"/>
<feature type="compositionally biased region" description="Basic and acidic residues" evidence="5">
    <location>
        <begin position="344"/>
        <end position="353"/>
    </location>
</feature>
<feature type="region of interest" description="Disordered" evidence="5">
    <location>
        <begin position="593"/>
        <end position="701"/>
    </location>
</feature>
<feature type="region of interest" description="Disordered" evidence="5">
    <location>
        <begin position="1"/>
        <end position="396"/>
    </location>
</feature>
<evidence type="ECO:0000256" key="1">
    <source>
        <dbReference type="ARBA" id="ARBA00022723"/>
    </source>
</evidence>
<sequence length="1207" mass="128454">MGQSTSRNPTPSDSPSSSSQSQLQSPTSASSSSSPQRVIPESPRTPSSTNKRSRPSSLRRSVLGLIPSARSSSSLRSDSSTPEDSKQPARKRWRSSRRWSKARTHIPDESSQDSALHSTSASVPVIAEDISREEVPSRIATRDGTQSVPSRSPTSLPVDLPAEPDLDLLSEEEHRLSHNIGSWLSGGGLPSQSTQPSRNDILAAIRDVEREIDQNMSESTTSNPEPPLADDSEGPSAPLQTESSVNATTPDQATESPPQAMHQFPPPGTLVVVQGVVNTSDNSPQAPMARSAPRPASVVSLPAPQTTPLQRSGSISRSNNSTDDRQSTRSRLSAFIPRSSGRRSSSETTRDTDLSGSGDLPSGSSPAEEIRSVSTEIQDSRPEDDTRPRPLSPGSIDVLGTLLSVAAAATAASLFSPGLGFAAGANADTQPVPGIPRPMSPTPTSGLGSLGGLGSLPGFGLDPTGGQAQSQREGRDRIRNVWESVRDRLGLSARNPSLNGAQPDGSSAVGGETRMRPGEMMLAEMARALNIGLGLNSDGGSGGARPVPTHQPAAGGEGAGVVDGNSPSPPEDSFEQFLINLQADLRAALTADGLEGDDTSDSQLPANQPSSEVLQSPPTGEDNPPLQNDNDDEPPPLADLSDSDEDDDEEDEDNVDHYAEHPPRTPTPIPTINEIPFASEQRASPRGIAAQPAEHAERRPPGINLWRLYRFQPIVASQTQTHAASTSSGTSAATEIHASPSTPLAPHLPSSSTTPSPSEGAGSTTSATVDANANANMVVPVIVVGLQSVDMGRALEQEPGDADIPLSPDDTRTAYPAEGTTASDGGPGPAGARGRTWQSRAANALRTLRPGLRRGGSRGRGVSDAGSRTFLIYVIGGYYPPNHHMVTGADSLDSYEALWELAELLGQVKPPVATKEDIDNSGLQVIKPTDLQTYEQDGRVASNCVDRCLICLDDYESDDELRLMSCKHAFHKDCVDKWLQVGRNNCPACRTQLTFLQYIRLVTALKLSSSTWSKKQRNSAISTIWYHTAIGSYCLVDSAVLRDNDAQCHPDFMYRGMRDLSLAAVERIFENANISVELESHAAGTTVLQNATAIPPSLAVVADGRNRSLSEIRHFVGGGFFPITSDKYEICVVGELHRCHFFIRTTWLPPGPDPHYYVFFVFKQPAGFTNQIFLDGATPITNFNLSQFVQDVGLGDPIGGTFIIRYD</sequence>
<feature type="compositionally biased region" description="Low complexity" evidence="5">
    <location>
        <begin position="1"/>
        <end position="36"/>
    </location>
</feature>
<feature type="compositionally biased region" description="Basic and acidic residues" evidence="5">
    <location>
        <begin position="378"/>
        <end position="388"/>
    </location>
</feature>
<protein>
    <recommendedName>
        <fullName evidence="6">RING-type domain-containing protein</fullName>
    </recommendedName>
</protein>
<feature type="compositionally biased region" description="Polar residues" evidence="5">
    <location>
        <begin position="238"/>
        <end position="257"/>
    </location>
</feature>
<dbReference type="GO" id="GO:0061630">
    <property type="term" value="F:ubiquitin protein ligase activity"/>
    <property type="evidence" value="ECO:0007669"/>
    <property type="project" value="TreeGrafter"/>
</dbReference>
<dbReference type="SUPFAM" id="SSF57850">
    <property type="entry name" value="RING/U-box"/>
    <property type="match status" value="1"/>
</dbReference>
<dbReference type="FunFam" id="3.30.40.10:FF:000728">
    <property type="entry name" value="Unplaced genomic scaffold supercont1.4, whole genome shotgun sequence"/>
    <property type="match status" value="1"/>
</dbReference>
<accession>A0A1C7M3X3</accession>
<dbReference type="InterPro" id="IPR036610">
    <property type="entry name" value="PEBP-like_sf"/>
</dbReference>
<reference evidence="7 8" key="1">
    <citation type="submission" date="2016-03" db="EMBL/GenBank/DDBJ databases">
        <title>Whole genome sequencing of Grifola frondosa 9006-11.</title>
        <authorList>
            <person name="Min B."/>
            <person name="Park H."/>
            <person name="Kim J.-G."/>
            <person name="Cho H."/>
            <person name="Oh Y.-L."/>
            <person name="Kong W.-S."/>
            <person name="Choi I.-G."/>
        </authorList>
    </citation>
    <scope>NUCLEOTIDE SEQUENCE [LARGE SCALE GENOMIC DNA]</scope>
    <source>
        <strain evidence="7 8">9006-11</strain>
    </source>
</reference>
<feature type="compositionally biased region" description="Low complexity" evidence="5">
    <location>
        <begin position="354"/>
        <end position="366"/>
    </location>
</feature>
<feature type="compositionally biased region" description="Gly residues" evidence="5">
    <location>
        <begin position="448"/>
        <end position="457"/>
    </location>
</feature>
<dbReference type="PANTHER" id="PTHR45969:SF69">
    <property type="entry name" value="FINGER DOMAIN PROTEIN, PUTATIVE (AFU_ORTHOLOGUE AFUA_3G12190)-RELATED"/>
    <property type="match status" value="1"/>
</dbReference>
<dbReference type="Proteomes" id="UP000092993">
    <property type="component" value="Unassembled WGS sequence"/>
</dbReference>
<dbReference type="PANTHER" id="PTHR45969">
    <property type="entry name" value="RING ZINC FINGER PROTEIN-RELATED"/>
    <property type="match status" value="1"/>
</dbReference>
<dbReference type="Pfam" id="PF13639">
    <property type="entry name" value="zf-RING_2"/>
    <property type="match status" value="1"/>
</dbReference>
<feature type="compositionally biased region" description="Acidic residues" evidence="5">
    <location>
        <begin position="641"/>
        <end position="654"/>
    </location>
</feature>
<feature type="domain" description="RING-type" evidence="6">
    <location>
        <begin position="948"/>
        <end position="990"/>
    </location>
</feature>
<dbReference type="Gene3D" id="3.30.40.10">
    <property type="entry name" value="Zinc/RING finger domain, C3HC4 (zinc finger)"/>
    <property type="match status" value="1"/>
</dbReference>
<gene>
    <name evidence="7" type="ORF">A0H81_08618</name>
</gene>
<keyword evidence="2 4" id="KW-0863">Zinc-finger</keyword>
<keyword evidence="1" id="KW-0479">Metal-binding</keyword>
<feature type="region of interest" description="Disordered" evidence="5">
    <location>
        <begin position="492"/>
        <end position="513"/>
    </location>
</feature>